<keyword evidence="1" id="KW-1133">Transmembrane helix</keyword>
<dbReference type="EMBL" id="VSWD01000005">
    <property type="protein sequence ID" value="KAK3101102.1"/>
    <property type="molecule type" value="Genomic_DNA"/>
</dbReference>
<dbReference type="Proteomes" id="UP001186944">
    <property type="component" value="Unassembled WGS sequence"/>
</dbReference>
<sequence length="213" mass="24338">HPPIPPNVIYVNVGAFLLSGFFLSAKVWKKEICLVYAGQQLFFAYNMYTNPSMGYTKWQRLRMSVHQAGCAAMFILLSSLHDPKQSKHLRKIAETLTGFFLIAYTYMLNNSPEDRRALLAHIPGDDWSRYVVTLILAAGAVCFFSGHFLRDISISLVVVFAILTLFVDCDIDYWVKSKHMHIWNQIRIIIDNICIIIGLSVVIMKFGNKVKME</sequence>
<dbReference type="PANTHER" id="PTHR31034:SF2">
    <property type="entry name" value="TRANSMEMBRANE PROTEIN 101"/>
    <property type="match status" value="1"/>
</dbReference>
<dbReference type="GO" id="GO:0043123">
    <property type="term" value="P:positive regulation of canonical NF-kappaB signal transduction"/>
    <property type="evidence" value="ECO:0007669"/>
    <property type="project" value="TreeGrafter"/>
</dbReference>
<feature type="transmembrane region" description="Helical" evidence="1">
    <location>
        <begin position="61"/>
        <end position="80"/>
    </location>
</feature>
<evidence type="ECO:0000256" key="1">
    <source>
        <dbReference type="SAM" id="Phobius"/>
    </source>
</evidence>
<keyword evidence="1" id="KW-0812">Transmembrane</keyword>
<keyword evidence="3" id="KW-1185">Reference proteome</keyword>
<feature type="transmembrane region" description="Helical" evidence="1">
    <location>
        <begin position="92"/>
        <end position="109"/>
    </location>
</feature>
<dbReference type="InterPro" id="IPR029371">
    <property type="entry name" value="TMEM101"/>
</dbReference>
<feature type="transmembrane region" description="Helical" evidence="1">
    <location>
        <begin position="32"/>
        <end position="49"/>
    </location>
</feature>
<reference evidence="2" key="1">
    <citation type="submission" date="2019-08" db="EMBL/GenBank/DDBJ databases">
        <title>The improved chromosome-level genome for the pearl oyster Pinctada fucata martensii using PacBio sequencing and Hi-C.</title>
        <authorList>
            <person name="Zheng Z."/>
        </authorList>
    </citation>
    <scope>NUCLEOTIDE SEQUENCE</scope>
    <source>
        <strain evidence="2">ZZ-2019</strain>
        <tissue evidence="2">Adductor muscle</tissue>
    </source>
</reference>
<comment type="caution">
    <text evidence="2">The sequence shown here is derived from an EMBL/GenBank/DDBJ whole genome shotgun (WGS) entry which is preliminary data.</text>
</comment>
<feature type="non-terminal residue" evidence="2">
    <location>
        <position position="1"/>
    </location>
</feature>
<accession>A0AA89C9J8</accession>
<evidence type="ECO:0000313" key="2">
    <source>
        <dbReference type="EMBL" id="KAK3101102.1"/>
    </source>
</evidence>
<organism evidence="2 3">
    <name type="scientific">Pinctada imbricata</name>
    <name type="common">Atlantic pearl-oyster</name>
    <name type="synonym">Pinctada martensii</name>
    <dbReference type="NCBI Taxonomy" id="66713"/>
    <lineage>
        <taxon>Eukaryota</taxon>
        <taxon>Metazoa</taxon>
        <taxon>Spiralia</taxon>
        <taxon>Lophotrochozoa</taxon>
        <taxon>Mollusca</taxon>
        <taxon>Bivalvia</taxon>
        <taxon>Autobranchia</taxon>
        <taxon>Pteriomorphia</taxon>
        <taxon>Pterioida</taxon>
        <taxon>Pterioidea</taxon>
        <taxon>Pteriidae</taxon>
        <taxon>Pinctada</taxon>
    </lineage>
</organism>
<feature type="transmembrane region" description="Helical" evidence="1">
    <location>
        <begin position="129"/>
        <end position="149"/>
    </location>
</feature>
<dbReference type="AlphaFoldDB" id="A0AA89C9J8"/>
<name>A0AA89C9J8_PINIB</name>
<feature type="transmembrane region" description="Helical" evidence="1">
    <location>
        <begin position="186"/>
        <end position="207"/>
    </location>
</feature>
<proteinExistence type="predicted"/>
<protein>
    <submittedName>
        <fullName evidence="2">Uncharacterized protein</fullName>
    </submittedName>
</protein>
<dbReference type="PANTHER" id="PTHR31034">
    <property type="entry name" value="TRANSMEMBRANE PROTEIN 101"/>
    <property type="match status" value="1"/>
</dbReference>
<dbReference type="Pfam" id="PF15111">
    <property type="entry name" value="TMEM101"/>
    <property type="match status" value="1"/>
</dbReference>
<feature type="transmembrane region" description="Helical" evidence="1">
    <location>
        <begin position="156"/>
        <end position="174"/>
    </location>
</feature>
<gene>
    <name evidence="2" type="ORF">FSP39_000947</name>
</gene>
<evidence type="ECO:0000313" key="3">
    <source>
        <dbReference type="Proteomes" id="UP001186944"/>
    </source>
</evidence>
<keyword evidence="1" id="KW-0472">Membrane</keyword>
<feature type="transmembrane region" description="Helical" evidence="1">
    <location>
        <begin position="6"/>
        <end position="25"/>
    </location>
</feature>